<name>A0A286RAQ9_9BACT</name>
<proteinExistence type="predicted"/>
<keyword evidence="2" id="KW-1185">Reference proteome</keyword>
<dbReference type="Proteomes" id="UP000215086">
    <property type="component" value="Chromosome"/>
</dbReference>
<dbReference type="KEGG" id="ttf:THTE_0452"/>
<dbReference type="EMBL" id="CP018477">
    <property type="protein sequence ID" value="ASV73054.1"/>
    <property type="molecule type" value="Genomic_DNA"/>
</dbReference>
<organism evidence="1 2">
    <name type="scientific">Thermogutta terrifontis</name>
    <dbReference type="NCBI Taxonomy" id="1331910"/>
    <lineage>
        <taxon>Bacteria</taxon>
        <taxon>Pseudomonadati</taxon>
        <taxon>Planctomycetota</taxon>
        <taxon>Planctomycetia</taxon>
        <taxon>Pirellulales</taxon>
        <taxon>Thermoguttaceae</taxon>
        <taxon>Thermogutta</taxon>
    </lineage>
</organism>
<reference evidence="1 2" key="1">
    <citation type="journal article" name="Front. Microbiol.">
        <title>Sugar Metabolism of the First Thermophilic Planctomycete Thermogutta terrifontis: Comparative Genomic and Transcriptomic Approaches.</title>
        <authorList>
            <person name="Elcheninov A.G."/>
            <person name="Menzel P."/>
            <person name="Gudbergsdottir S.R."/>
            <person name="Slesarev A.I."/>
            <person name="Kadnikov V.V."/>
            <person name="Krogh A."/>
            <person name="Bonch-Osmolovskaya E.A."/>
            <person name="Peng X."/>
            <person name="Kublanov I.V."/>
        </authorList>
    </citation>
    <scope>NUCLEOTIDE SEQUENCE [LARGE SCALE GENOMIC DNA]</scope>
    <source>
        <strain evidence="1 2">R1</strain>
    </source>
</reference>
<evidence type="ECO:0000313" key="2">
    <source>
        <dbReference type="Proteomes" id="UP000215086"/>
    </source>
</evidence>
<sequence>MQKGCADLPQKHRFFLTVRMIVNRFAPSDRPIFTRFLPNVSLMQIVPPPETTTVEGSWF</sequence>
<gene>
    <name evidence="1" type="ORF">THTE_0452</name>
</gene>
<evidence type="ECO:0000313" key="1">
    <source>
        <dbReference type="EMBL" id="ASV73054.1"/>
    </source>
</evidence>
<accession>A0A286RAQ9</accession>
<dbReference type="AlphaFoldDB" id="A0A286RAQ9"/>
<protein>
    <submittedName>
        <fullName evidence="1">Uncharacterized protein</fullName>
    </submittedName>
</protein>